<feature type="transmembrane region" description="Helical" evidence="1">
    <location>
        <begin position="432"/>
        <end position="453"/>
    </location>
</feature>
<comment type="caution">
    <text evidence="2">The sequence shown here is derived from an EMBL/GenBank/DDBJ whole genome shotgun (WGS) entry which is preliminary data.</text>
</comment>
<keyword evidence="1" id="KW-1133">Transmembrane helix</keyword>
<feature type="transmembrane region" description="Helical" evidence="1">
    <location>
        <begin position="41"/>
        <end position="62"/>
    </location>
</feature>
<dbReference type="EMBL" id="JBHSJG010000037">
    <property type="protein sequence ID" value="MFC4988874.1"/>
    <property type="molecule type" value="Genomic_DNA"/>
</dbReference>
<dbReference type="RefSeq" id="WP_224830044.1">
    <property type="nucleotide sequence ID" value="NZ_JAIVEF010000035.1"/>
</dbReference>
<feature type="transmembrane region" description="Helical" evidence="1">
    <location>
        <begin position="178"/>
        <end position="210"/>
    </location>
</feature>
<dbReference type="Proteomes" id="UP001595925">
    <property type="component" value="Unassembled WGS sequence"/>
</dbReference>
<keyword evidence="3" id="KW-1185">Reference proteome</keyword>
<reference evidence="2 3" key="1">
    <citation type="journal article" date="2019" name="Int. J. Syst. Evol. Microbiol.">
        <title>The Global Catalogue of Microorganisms (GCM) 10K type strain sequencing project: providing services to taxonomists for standard genome sequencing and annotation.</title>
        <authorList>
            <consortium name="The Broad Institute Genomics Platform"/>
            <consortium name="The Broad Institute Genome Sequencing Center for Infectious Disease"/>
            <person name="Wu L."/>
            <person name="Ma J."/>
        </authorList>
    </citation>
    <scope>NUCLEOTIDE SEQUENCE [LARGE SCALE GENOMIC DNA]</scope>
    <source>
        <strain evidence="2 3">CGMCC 1.15824</strain>
    </source>
</reference>
<feature type="transmembrane region" description="Helical" evidence="1">
    <location>
        <begin position="340"/>
        <end position="359"/>
    </location>
</feature>
<name>A0ABD5QGX2_9EURY</name>
<gene>
    <name evidence="2" type="ORF">ACFPFO_14080</name>
</gene>
<keyword evidence="1" id="KW-0472">Membrane</keyword>
<feature type="transmembrane region" description="Helical" evidence="1">
    <location>
        <begin position="371"/>
        <end position="391"/>
    </location>
</feature>
<feature type="transmembrane region" description="Helical" evidence="1">
    <location>
        <begin position="241"/>
        <end position="260"/>
    </location>
</feature>
<sequence length="589" mass="65345">MHQGDRYAKVAGILACLFLSGGIGALQMAPAGYQVSMFTQAPAAVMLLGGVLIILGISTTMYSISIGRPDWRLLLPLYAVLFVALLGPYLLGYIIKYADAMIHLGNILDIVRTGSLPGGMFGARTYPHFHIHLAMMAFILGMPEYVLIALVPLLFGSLALIVVLLLGRWYQIPSTYPLLFIPLMWLLPLRSVTPSGVAYLTTFLLLVYLLETRPEMASWQLFTVFCCFTVGIWIQHLFVAALLLGVVISSYLAASGFSILQGGGMESPPPGYVLIFTVFGMVWVAILQTQLLQRGALVITQLIGAYSFKTQYEPGGGISRLFSELGFTIVDVVILALKRFGSWGVLLGLGTLGITIYLYQNRAHLDQPTIPAMAVGVSIVWSLAELTVGIIPSINWLRVLRPAVILSPIFAGLFLHRAFLYERIDNDSVRPVAAVLVAIILIIATFGSIGGMYRSPWMIDGNSYSTDSGLQTWQWYYDHKTDGNTVTLERNERRFAELVLSTDEEIERSKEIHNDIRAPPHFRENGQSLAELYPCSYYIEDKRSRYMNLESGYTEDFTHNEIEKVRHSTPSIQSVYTNGNWNISHMGAC</sequence>
<feature type="transmembrane region" description="Helical" evidence="1">
    <location>
        <begin position="216"/>
        <end position="234"/>
    </location>
</feature>
<feature type="transmembrane region" description="Helical" evidence="1">
    <location>
        <begin position="7"/>
        <end position="29"/>
    </location>
</feature>
<evidence type="ECO:0000313" key="2">
    <source>
        <dbReference type="EMBL" id="MFC4988874.1"/>
    </source>
</evidence>
<keyword evidence="1" id="KW-0812">Transmembrane</keyword>
<feature type="transmembrane region" description="Helical" evidence="1">
    <location>
        <begin position="403"/>
        <end position="420"/>
    </location>
</feature>
<feature type="transmembrane region" description="Helical" evidence="1">
    <location>
        <begin position="74"/>
        <end position="95"/>
    </location>
</feature>
<dbReference type="AlphaFoldDB" id="A0ABD5QGX2"/>
<organism evidence="2 3">
    <name type="scientific">Saliphagus infecundisoli</name>
    <dbReference type="NCBI Taxonomy" id="1849069"/>
    <lineage>
        <taxon>Archaea</taxon>
        <taxon>Methanobacteriati</taxon>
        <taxon>Methanobacteriota</taxon>
        <taxon>Stenosarchaea group</taxon>
        <taxon>Halobacteria</taxon>
        <taxon>Halobacteriales</taxon>
        <taxon>Natrialbaceae</taxon>
        <taxon>Saliphagus</taxon>
    </lineage>
</organism>
<feature type="transmembrane region" description="Helical" evidence="1">
    <location>
        <begin position="272"/>
        <end position="292"/>
    </location>
</feature>
<proteinExistence type="predicted"/>
<feature type="transmembrane region" description="Helical" evidence="1">
    <location>
        <begin position="145"/>
        <end position="166"/>
    </location>
</feature>
<evidence type="ECO:0000256" key="1">
    <source>
        <dbReference type="SAM" id="Phobius"/>
    </source>
</evidence>
<accession>A0ABD5QGX2</accession>
<protein>
    <submittedName>
        <fullName evidence="2">Uncharacterized protein</fullName>
    </submittedName>
</protein>
<evidence type="ECO:0000313" key="3">
    <source>
        <dbReference type="Proteomes" id="UP001595925"/>
    </source>
</evidence>